<evidence type="ECO:0000313" key="1">
    <source>
        <dbReference type="EMBL" id="GAH28773.1"/>
    </source>
</evidence>
<proteinExistence type="predicted"/>
<gene>
    <name evidence="1" type="ORF">S03H2_08153</name>
</gene>
<organism evidence="1">
    <name type="scientific">marine sediment metagenome</name>
    <dbReference type="NCBI Taxonomy" id="412755"/>
    <lineage>
        <taxon>unclassified sequences</taxon>
        <taxon>metagenomes</taxon>
        <taxon>ecological metagenomes</taxon>
    </lineage>
</organism>
<protein>
    <submittedName>
        <fullName evidence="1">Uncharacterized protein</fullName>
    </submittedName>
</protein>
<comment type="caution">
    <text evidence="1">The sequence shown here is derived from an EMBL/GenBank/DDBJ whole genome shotgun (WGS) entry which is preliminary data.</text>
</comment>
<reference evidence="1" key="1">
    <citation type="journal article" date="2014" name="Front. Microbiol.">
        <title>High frequency of phylogenetically diverse reductive dehalogenase-homologous genes in deep subseafloor sedimentary metagenomes.</title>
        <authorList>
            <person name="Kawai M."/>
            <person name="Futagami T."/>
            <person name="Toyoda A."/>
            <person name="Takaki Y."/>
            <person name="Nishi S."/>
            <person name="Hori S."/>
            <person name="Arai W."/>
            <person name="Tsubouchi T."/>
            <person name="Morono Y."/>
            <person name="Uchiyama I."/>
            <person name="Ito T."/>
            <person name="Fujiyama A."/>
            <person name="Inagaki F."/>
            <person name="Takami H."/>
        </authorList>
    </citation>
    <scope>NUCLEOTIDE SEQUENCE</scope>
    <source>
        <strain evidence="1">Expedition CK06-06</strain>
    </source>
</reference>
<name>X1G6X7_9ZZZZ</name>
<dbReference type="AlphaFoldDB" id="X1G6X7"/>
<sequence>MAHLNNPAEAVFVGKHVEVVVVESVGIEYGSGKAIEVRTAANGNS</sequence>
<dbReference type="EMBL" id="BARU01003910">
    <property type="protein sequence ID" value="GAH28773.1"/>
    <property type="molecule type" value="Genomic_DNA"/>
</dbReference>
<accession>X1G6X7</accession>